<dbReference type="InterPro" id="IPR019734">
    <property type="entry name" value="TPR_rpt"/>
</dbReference>
<dbReference type="STRING" id="54915.ADS79_18135"/>
<keyword evidence="1" id="KW-0805">Transcription regulation</keyword>
<dbReference type="InterPro" id="IPR036388">
    <property type="entry name" value="WH-like_DNA-bd_sf"/>
</dbReference>
<evidence type="ECO:0000313" key="6">
    <source>
        <dbReference type="Proteomes" id="UP000036834"/>
    </source>
</evidence>
<dbReference type="InterPro" id="IPR005158">
    <property type="entry name" value="BTAD"/>
</dbReference>
<evidence type="ECO:0000259" key="3">
    <source>
        <dbReference type="SMART" id="SM01043"/>
    </source>
</evidence>
<reference evidence="5" key="2">
    <citation type="submission" date="2015-07" db="EMBL/GenBank/DDBJ databases">
        <title>MeaNS - Measles Nucleotide Surveillance Program.</title>
        <authorList>
            <person name="Tran T."/>
            <person name="Druce J."/>
        </authorList>
    </citation>
    <scope>NUCLEOTIDE SEQUENCE</scope>
    <source>
        <strain evidence="5">DSM 9887</strain>
    </source>
</reference>
<dbReference type="Gene3D" id="1.25.40.10">
    <property type="entry name" value="Tetratricopeptide repeat domain"/>
    <property type="match status" value="3"/>
</dbReference>
<dbReference type="Gene3D" id="1.10.10.10">
    <property type="entry name" value="Winged helix-like DNA-binding domain superfamily/Winged helix DNA-binding domain"/>
    <property type="match status" value="1"/>
</dbReference>
<dbReference type="SUPFAM" id="SSF46894">
    <property type="entry name" value="C-terminal effector domain of the bipartite response regulators"/>
    <property type="match status" value="1"/>
</dbReference>
<evidence type="ECO:0000256" key="2">
    <source>
        <dbReference type="ARBA" id="ARBA00023163"/>
    </source>
</evidence>
<comment type="caution">
    <text evidence="5">The sequence shown here is derived from an EMBL/GenBank/DDBJ whole genome shotgun (WGS) entry which is preliminary data.</text>
</comment>
<dbReference type="PATRIC" id="fig|54915.3.peg.2715"/>
<dbReference type="InterPro" id="IPR059106">
    <property type="entry name" value="WHD_MalT"/>
</dbReference>
<dbReference type="PANTHER" id="PTHR35807">
    <property type="entry name" value="TRANSCRIPTIONAL REGULATOR REDD-RELATED"/>
    <property type="match status" value="1"/>
</dbReference>
<reference evidence="6" key="1">
    <citation type="submission" date="2015-07" db="EMBL/GenBank/DDBJ databases">
        <title>Genome sequencing project for genomic taxonomy and phylogenomics of Bacillus-like bacteria.</title>
        <authorList>
            <person name="Liu B."/>
            <person name="Wang J."/>
            <person name="Zhu Y."/>
            <person name="Liu G."/>
            <person name="Chen Q."/>
            <person name="Chen Z."/>
            <person name="Lan J."/>
            <person name="Che J."/>
            <person name="Ge C."/>
            <person name="Shi H."/>
            <person name="Pan Z."/>
            <person name="Liu X."/>
        </authorList>
    </citation>
    <scope>NUCLEOTIDE SEQUENCE [LARGE SCALE GENOMIC DNA]</scope>
    <source>
        <strain evidence="6">DSM 9887</strain>
    </source>
</reference>
<keyword evidence="7" id="KW-1185">Reference proteome</keyword>
<evidence type="ECO:0000313" key="4">
    <source>
        <dbReference type="EMBL" id="GED67020.1"/>
    </source>
</evidence>
<dbReference type="EMBL" id="BJON01000002">
    <property type="protein sequence ID" value="GED67020.1"/>
    <property type="molecule type" value="Genomic_DNA"/>
</dbReference>
<gene>
    <name evidence="5" type="ORF">ADS79_18135</name>
    <name evidence="4" type="ORF">BRE01_07220</name>
</gene>
<organism evidence="5 6">
    <name type="scientific">Brevibacillus reuszeri</name>
    <dbReference type="NCBI Taxonomy" id="54915"/>
    <lineage>
        <taxon>Bacteria</taxon>
        <taxon>Bacillati</taxon>
        <taxon>Bacillota</taxon>
        <taxon>Bacilli</taxon>
        <taxon>Bacillales</taxon>
        <taxon>Paenibacillaceae</taxon>
        <taxon>Brevibacillus</taxon>
    </lineage>
</organism>
<dbReference type="Gene3D" id="3.40.50.300">
    <property type="entry name" value="P-loop containing nucleotide triphosphate hydrolases"/>
    <property type="match status" value="1"/>
</dbReference>
<protein>
    <recommendedName>
        <fullName evidence="3">Bacterial transcriptional activator domain-containing protein</fullName>
    </recommendedName>
</protein>
<dbReference type="GO" id="GO:0003677">
    <property type="term" value="F:DNA binding"/>
    <property type="evidence" value="ECO:0007669"/>
    <property type="project" value="InterPro"/>
</dbReference>
<dbReference type="InterPro" id="IPR051677">
    <property type="entry name" value="AfsR-DnrI-RedD_regulator"/>
</dbReference>
<feature type="domain" description="Bacterial transcriptional activator" evidence="3">
    <location>
        <begin position="771"/>
        <end position="910"/>
    </location>
</feature>
<sequence>MKIFESKLSPPEMRKCLTRERLFHFLDQNLHKKVISITSEGGYGKTTLVSSYVQAKKVSAVWYRLEASDRDPLVFLSYLKAGLRPYVADSQIEKEKKAVQSHDLAPFLQEVSDQLASVKERLLIILDDYHHLKENEEVRQVMIDLLRAASPHVTFIMNGRMKPDLPLIPLKLRQQLAELTSPDLAFTRDEIEIFFRELFDLCMTGEEIQSILQRTEGWAASLVLLWDVLKNLNNRQRKHFITHMDITDDIYSYLVTEVLGQQSPELQRFLLHTSLLEELDPNIINRWLGITDAQKKLDHLQAHHLFLNKDHRGLFRYHQLFKAFLYLHVKGELSQAELNEKHARLGEIYESNHLLLRAFVHYTWGNEYAEAARLMRIMVNRYRPDWFLHVVDGALESVAAEHSLATTSLFLFRCVPLEVLETLIPALEESIDRHQHNSTLAAQLQHRLANILFYRGDLKRSLEFFHSSAAVAEQVQDFALVALNLSMASQIYRLQEYHDDAIRYARQSLAYSEQHAIPPHVLMHGLWNLAEVLLEQKEPESAEIFILQAIEVSESCDEASKAFPYSSMGKLYRLRQDYVQAIEWGQKAVKHAARFHIDTDKGWASKELGITYLHTKQLDLAEHCLRAAQQFFLSYTYLHEIIGNWLQKLGRRESAISPAKPEALMPIASLFIQILGELHIKRGKEDIKIARKSSLYLFLLLLTHRGSKLTKDYIMEELFPEDEWSAAQNKFYVSLSILRKSLEPELEFGRKSTYVKQQGDNYFLCMDHIHVDADVFLQDAGGRETSATPFPIDQLLQAEACYLGDFARDFPFQTFLAMEREKLRAMYLHLAERLARYFWESRQFEQGMYFYDKLLTVDPYCEHIYREYTARLLEEKLVLKAKNVYDKGKRHMEQELGIPLSIDDFPEPVQKSVRKK</sequence>
<dbReference type="SMART" id="SM00028">
    <property type="entry name" value="TPR"/>
    <property type="match status" value="4"/>
</dbReference>
<dbReference type="PANTHER" id="PTHR35807:SF2">
    <property type="entry name" value="TRANSCRIPTIONAL ACTIVATOR DOMAIN"/>
    <property type="match status" value="1"/>
</dbReference>
<evidence type="ECO:0000313" key="7">
    <source>
        <dbReference type="Proteomes" id="UP000319578"/>
    </source>
</evidence>
<accession>A0A0K9YPY3</accession>
<dbReference type="InterPro" id="IPR016032">
    <property type="entry name" value="Sig_transdc_resp-reg_C-effctor"/>
</dbReference>
<dbReference type="Proteomes" id="UP000319578">
    <property type="component" value="Unassembled WGS sequence"/>
</dbReference>
<dbReference type="SUPFAM" id="SSF52540">
    <property type="entry name" value="P-loop containing nucleoside triphosphate hydrolases"/>
    <property type="match status" value="1"/>
</dbReference>
<dbReference type="GO" id="GO:0006355">
    <property type="term" value="P:regulation of DNA-templated transcription"/>
    <property type="evidence" value="ECO:0007669"/>
    <property type="project" value="InterPro"/>
</dbReference>
<reference evidence="4 7" key="3">
    <citation type="submission" date="2019-06" db="EMBL/GenBank/DDBJ databases">
        <title>Whole genome shotgun sequence of Brevibacillus reuszeri NBRC 15719.</title>
        <authorList>
            <person name="Hosoyama A."/>
            <person name="Uohara A."/>
            <person name="Ohji S."/>
            <person name="Ichikawa N."/>
        </authorList>
    </citation>
    <scope>NUCLEOTIDE SEQUENCE [LARGE SCALE GENOMIC DNA]</scope>
    <source>
        <strain evidence="4 7">NBRC 15719</strain>
    </source>
</reference>
<dbReference type="Pfam" id="PF25873">
    <property type="entry name" value="WHD_MalT"/>
    <property type="match status" value="1"/>
</dbReference>
<dbReference type="SUPFAM" id="SSF48452">
    <property type="entry name" value="TPR-like"/>
    <property type="match status" value="3"/>
</dbReference>
<dbReference type="SMART" id="SM01043">
    <property type="entry name" value="BTAD"/>
    <property type="match status" value="1"/>
</dbReference>
<dbReference type="InterPro" id="IPR027417">
    <property type="entry name" value="P-loop_NTPase"/>
</dbReference>
<name>A0A0K9YPY3_9BACL</name>
<dbReference type="Pfam" id="PF03704">
    <property type="entry name" value="BTAD"/>
    <property type="match status" value="1"/>
</dbReference>
<dbReference type="Proteomes" id="UP000036834">
    <property type="component" value="Unassembled WGS sequence"/>
</dbReference>
<dbReference type="EMBL" id="LGIQ01000009">
    <property type="protein sequence ID" value="KNB70779.1"/>
    <property type="molecule type" value="Genomic_DNA"/>
</dbReference>
<proteinExistence type="predicted"/>
<keyword evidence="2" id="KW-0804">Transcription</keyword>
<dbReference type="InterPro" id="IPR011990">
    <property type="entry name" value="TPR-like_helical_dom_sf"/>
</dbReference>
<dbReference type="AlphaFoldDB" id="A0A0K9YPY3"/>
<evidence type="ECO:0000256" key="1">
    <source>
        <dbReference type="ARBA" id="ARBA00023015"/>
    </source>
</evidence>
<evidence type="ECO:0000313" key="5">
    <source>
        <dbReference type="EMBL" id="KNB70779.1"/>
    </source>
</evidence>